<dbReference type="RefSeq" id="WP_386846802.1">
    <property type="nucleotide sequence ID" value="NZ_JBHUMK010000069.1"/>
</dbReference>
<reference evidence="3" key="1">
    <citation type="journal article" date="2019" name="Int. J. Syst. Evol. Microbiol.">
        <title>The Global Catalogue of Microorganisms (GCM) 10K type strain sequencing project: providing services to taxonomists for standard genome sequencing and annotation.</title>
        <authorList>
            <consortium name="The Broad Institute Genomics Platform"/>
            <consortium name="The Broad Institute Genome Sequencing Center for Infectious Disease"/>
            <person name="Wu L."/>
            <person name="Ma J."/>
        </authorList>
    </citation>
    <scope>NUCLEOTIDE SEQUENCE [LARGE SCALE GENOMIC DNA]</scope>
    <source>
        <strain evidence="3">KCTC 33842</strain>
    </source>
</reference>
<dbReference type="InterPro" id="IPR021214">
    <property type="entry name" value="DUF2568"/>
</dbReference>
<evidence type="ECO:0000313" key="3">
    <source>
        <dbReference type="Proteomes" id="UP001597475"/>
    </source>
</evidence>
<feature type="transmembrane region" description="Helical" evidence="1">
    <location>
        <begin position="20"/>
        <end position="40"/>
    </location>
</feature>
<sequence length="95" mass="10231">MCWRSLLGSRWGAQVGMTVLSHWGLALLAPLAFMAFWGAFLSPKAAYVLPVAVRDGLRQLVFAVAALAARQVWGQPFAAGLLVLSALTMLASRFI</sequence>
<dbReference type="Proteomes" id="UP001597475">
    <property type="component" value="Unassembled WGS sequence"/>
</dbReference>
<keyword evidence="3" id="KW-1185">Reference proteome</keyword>
<dbReference type="Pfam" id="PF10823">
    <property type="entry name" value="DUF2568"/>
    <property type="match status" value="1"/>
</dbReference>
<accession>A0ABW5P6C7</accession>
<name>A0ABW5P6C7_9DEIO</name>
<protein>
    <submittedName>
        <fullName evidence="2">DUF2568 domain-containing protein</fullName>
    </submittedName>
</protein>
<dbReference type="EMBL" id="JBHUMK010000069">
    <property type="protein sequence ID" value="MFD2610555.1"/>
    <property type="molecule type" value="Genomic_DNA"/>
</dbReference>
<organism evidence="2 3">
    <name type="scientific">Deinococcus taklimakanensis</name>
    <dbReference type="NCBI Taxonomy" id="536443"/>
    <lineage>
        <taxon>Bacteria</taxon>
        <taxon>Thermotogati</taxon>
        <taxon>Deinococcota</taxon>
        <taxon>Deinococci</taxon>
        <taxon>Deinococcales</taxon>
        <taxon>Deinococcaceae</taxon>
        <taxon>Deinococcus</taxon>
    </lineage>
</organism>
<comment type="caution">
    <text evidence="2">The sequence shown here is derived from an EMBL/GenBank/DDBJ whole genome shotgun (WGS) entry which is preliminary data.</text>
</comment>
<evidence type="ECO:0000313" key="2">
    <source>
        <dbReference type="EMBL" id="MFD2610555.1"/>
    </source>
</evidence>
<keyword evidence="1" id="KW-1133">Transmembrane helix</keyword>
<keyword evidence="1" id="KW-0812">Transmembrane</keyword>
<evidence type="ECO:0000256" key="1">
    <source>
        <dbReference type="SAM" id="Phobius"/>
    </source>
</evidence>
<gene>
    <name evidence="2" type="ORF">ACFSR9_14090</name>
</gene>
<keyword evidence="1" id="KW-0472">Membrane</keyword>
<proteinExistence type="predicted"/>
<feature type="transmembrane region" description="Helical" evidence="1">
    <location>
        <begin position="73"/>
        <end position="91"/>
    </location>
</feature>